<name>A0ACC2Q066_9HYME</name>
<protein>
    <submittedName>
        <fullName evidence="1">Uncharacterized protein</fullName>
    </submittedName>
</protein>
<sequence>MAKVAEIINLDSDDDEVLIEEKEKKKKSCNANCINFKCSSGVDMRLAPTFACSYYGVNMTKKKKRFICRICLDIALDHQEQLINALTNHKPILKCEFPDHTMEVEISDSDESDAEVKNESDEYLSEDTLRDFEEKVKKSLADALEKYDINYQIEEANAVLKSEINDLKESNDKLDADICKTMQKLDQQRSMLYDEFKPSIKMLEELKIEDCIGAPNPLVVSKKVPQNRQQNNSIVQDSQPEILQEVERDNRLLQDMHLPPSGRLIKPVPGMDEFVKNLNGKQMAACYPSPVIIPVGTRVVAMFQDTYSSNYYSGVIAEPPKSTNKYRYLVFFDDGYAQYVIHKHIFLVCESSPRVWEDIPPESRDFVRKYMESYPERPMVKLQQGQVVKTEWNGKWWVARVKEVDASLVQMHFDADNRTEWIYRGSARLGPLYLEFMKANLRQQGCHSSINTTSRHRGALTNKNGPYVEYTSTATDEREALLSDKGKQPAIAYDRSSIPSVPQQSRAVAKKSTAKRPSLPESITPHYPTTPVTETKSSHSIVYYQTQNKIKTKKFVPHKCGPKCVESITFTPDDLRGYSPLSIPLLCGWNRQICKFPKAKKVIVYQAPCGVRLRNMEELHRYLRITKCPMSVDLFEFDHWVHCLAEFVLDKCFVNIKDLSYGVENVPIPCVNELDHAYPDTIKYTTQREPSEDVRLNLDQEFLCCCDCTDDCADKNKCQCWQLTIQGATLGGRVPNAAVGYVYKRLPEAVTTGIYECNSRCKCSVKTCLNRVVQHPLNLKLQVFKTAPRGWGIRCLNDIPLGSFICIYAGRLLTEQGANEGGKNYGDEYLAELDYVEVVEGIKEGYEAEVLEPLDEEPDSEYKEADDTRDDLNDSEKVGHDSDDDYNVPIVPRKLPTVNDDNLNTSSIRSRLRKRTNKKDENAALDKSEDSNQSSSTKDGTDKGSDDEEAIRAPSKFDLFVDTAKIERANFKSVRDFYGEDEAVYIMDAKTTGNIGRYLNHSCDPNVFVQNVFVDTHDLRFPWVAFFALTYIRAGQELTWNYSYDVGSIPGKSIPCMCGSSNCRGRLL</sequence>
<dbReference type="EMBL" id="CM056741">
    <property type="protein sequence ID" value="KAJ8687450.1"/>
    <property type="molecule type" value="Genomic_DNA"/>
</dbReference>
<comment type="caution">
    <text evidence="1">The sequence shown here is derived from an EMBL/GenBank/DDBJ whole genome shotgun (WGS) entry which is preliminary data.</text>
</comment>
<dbReference type="Proteomes" id="UP001239111">
    <property type="component" value="Chromosome 1"/>
</dbReference>
<organism evidence="1 2">
    <name type="scientific">Eretmocerus hayati</name>
    <dbReference type="NCBI Taxonomy" id="131215"/>
    <lineage>
        <taxon>Eukaryota</taxon>
        <taxon>Metazoa</taxon>
        <taxon>Ecdysozoa</taxon>
        <taxon>Arthropoda</taxon>
        <taxon>Hexapoda</taxon>
        <taxon>Insecta</taxon>
        <taxon>Pterygota</taxon>
        <taxon>Neoptera</taxon>
        <taxon>Endopterygota</taxon>
        <taxon>Hymenoptera</taxon>
        <taxon>Apocrita</taxon>
        <taxon>Proctotrupomorpha</taxon>
        <taxon>Chalcidoidea</taxon>
        <taxon>Aphelinidae</taxon>
        <taxon>Aphelininae</taxon>
        <taxon>Eretmocerus</taxon>
    </lineage>
</organism>
<proteinExistence type="predicted"/>
<accession>A0ACC2Q066</accession>
<keyword evidence="2" id="KW-1185">Reference proteome</keyword>
<gene>
    <name evidence="1" type="ORF">QAD02_023244</name>
</gene>
<evidence type="ECO:0000313" key="2">
    <source>
        <dbReference type="Proteomes" id="UP001239111"/>
    </source>
</evidence>
<evidence type="ECO:0000313" key="1">
    <source>
        <dbReference type="EMBL" id="KAJ8687450.1"/>
    </source>
</evidence>
<reference evidence="1" key="1">
    <citation type="submission" date="2023-04" db="EMBL/GenBank/DDBJ databases">
        <title>A chromosome-level genome assembly of the parasitoid wasp Eretmocerus hayati.</title>
        <authorList>
            <person name="Zhong Y."/>
            <person name="Liu S."/>
            <person name="Liu Y."/>
        </authorList>
    </citation>
    <scope>NUCLEOTIDE SEQUENCE</scope>
    <source>
        <strain evidence="1">ZJU_SS_LIU_2023</strain>
    </source>
</reference>